<dbReference type="Proteomes" id="UP000015102">
    <property type="component" value="Unassembled WGS sequence"/>
</dbReference>
<dbReference type="EMBL" id="CAQQ02388351">
    <property type="status" value="NOT_ANNOTATED_CDS"/>
    <property type="molecule type" value="Genomic_DNA"/>
</dbReference>
<reference evidence="3" key="2">
    <citation type="submission" date="2015-06" db="UniProtKB">
        <authorList>
            <consortium name="EnsemblMetazoa"/>
        </authorList>
    </citation>
    <scope>IDENTIFICATION</scope>
</reference>
<dbReference type="GO" id="GO:0070131">
    <property type="term" value="P:positive regulation of mitochondrial translation"/>
    <property type="evidence" value="ECO:0007669"/>
    <property type="project" value="TreeGrafter"/>
</dbReference>
<proteinExistence type="inferred from homology"/>
<organism evidence="3 4">
    <name type="scientific">Megaselia scalaris</name>
    <name type="common">Humpbacked fly</name>
    <name type="synonym">Phora scalaris</name>
    <dbReference type="NCBI Taxonomy" id="36166"/>
    <lineage>
        <taxon>Eukaryota</taxon>
        <taxon>Metazoa</taxon>
        <taxon>Ecdysozoa</taxon>
        <taxon>Arthropoda</taxon>
        <taxon>Hexapoda</taxon>
        <taxon>Insecta</taxon>
        <taxon>Pterygota</taxon>
        <taxon>Neoptera</taxon>
        <taxon>Endopterygota</taxon>
        <taxon>Diptera</taxon>
        <taxon>Brachycera</taxon>
        <taxon>Muscomorpha</taxon>
        <taxon>Platypezoidea</taxon>
        <taxon>Phoridae</taxon>
        <taxon>Megaseliini</taxon>
        <taxon>Megaselia</taxon>
    </lineage>
</organism>
<dbReference type="GO" id="GO:0005739">
    <property type="term" value="C:mitochondrion"/>
    <property type="evidence" value="ECO:0007669"/>
    <property type="project" value="UniProtKB-ARBA"/>
</dbReference>
<dbReference type="AlphaFoldDB" id="T1H4N9"/>
<dbReference type="InterPro" id="IPR051624">
    <property type="entry name" value="RMD1/Sad1-interacting"/>
</dbReference>
<comment type="similarity">
    <text evidence="1">Belongs to the RMD1/sif2 family.</text>
</comment>
<evidence type="ECO:0000313" key="3">
    <source>
        <dbReference type="EnsemblMetazoa" id="MESCA011255-PA"/>
    </source>
</evidence>
<name>T1H4N9_MEGSC</name>
<dbReference type="STRING" id="36166.T1H4N9"/>
<dbReference type="HOGENOM" id="CLU_011220_4_1_1"/>
<protein>
    <recommendedName>
        <fullName evidence="2">DUF155 domain-containing protein</fullName>
    </recommendedName>
</protein>
<reference evidence="4" key="1">
    <citation type="submission" date="2013-02" db="EMBL/GenBank/DDBJ databases">
        <authorList>
            <person name="Hughes D."/>
        </authorList>
    </citation>
    <scope>NUCLEOTIDE SEQUENCE</scope>
    <source>
        <strain>Durham</strain>
        <strain evidence="4">NC isolate 2 -- Noor lab</strain>
    </source>
</reference>
<feature type="domain" description="DUF155" evidence="2">
    <location>
        <begin position="135"/>
        <end position="292"/>
    </location>
</feature>
<evidence type="ECO:0000256" key="1">
    <source>
        <dbReference type="ARBA" id="ARBA00008306"/>
    </source>
</evidence>
<sequence length="355" mass="41299">MRFLKSVVNLGLQSVNRITIQRNALVTVPQITVRWKSTDPASRPLQNIALQPKKRLVRSKKFGLSEEEQLKADGFLNVSAYSTAEEYDLEGLKDALKEQNLYSTKKLISTDSLGVEHDVLYVTANYQVDNEPRDIFFFREGSVVLWNCNEIESNNVLSFLRSFEKDKDNAVAKFRNGQIFLTGDENDFLEKYTFSNAIATSTKLGIWEANLERYIESMEYITEDLKKGRKLKITRSEVLRKTGELFALRHMINLSSDLLDTPDFYWDREELENIYLSVCNYFSIPRRTKVMNEKINHCLELAELVSHNLNDAHHIRLEWMIIILIMVEVGFEIVHYIDRYYSNDDEDKQAVVSSH</sequence>
<accession>T1H4N9</accession>
<dbReference type="OMA" id="KLGMWEA"/>
<dbReference type="EnsemblMetazoa" id="MESCA011255-RA">
    <property type="protein sequence ID" value="MESCA011255-PA"/>
    <property type="gene ID" value="MESCA011255"/>
</dbReference>
<dbReference type="Pfam" id="PF02582">
    <property type="entry name" value="DUF155"/>
    <property type="match status" value="1"/>
</dbReference>
<dbReference type="PANTHER" id="PTHR16255:SF1">
    <property type="entry name" value="REQUIRED FOR MEIOTIC NUCLEAR DIVISION PROTEIN 1 HOMOLOG"/>
    <property type="match status" value="1"/>
</dbReference>
<keyword evidence="4" id="KW-1185">Reference proteome</keyword>
<dbReference type="InterPro" id="IPR003734">
    <property type="entry name" value="DUF155"/>
</dbReference>
<dbReference type="PANTHER" id="PTHR16255">
    <property type="entry name" value="REQUIRED FOR MEIOTIC NUCLEAR DIVISION PROTEIN 1 HOMOLOG"/>
    <property type="match status" value="1"/>
</dbReference>
<evidence type="ECO:0000259" key="2">
    <source>
        <dbReference type="Pfam" id="PF02582"/>
    </source>
</evidence>
<evidence type="ECO:0000313" key="4">
    <source>
        <dbReference type="Proteomes" id="UP000015102"/>
    </source>
</evidence>